<organism evidence="1 2">
    <name type="scientific">Oenococcus oeni ATCC BAA-1163</name>
    <dbReference type="NCBI Taxonomy" id="379360"/>
    <lineage>
        <taxon>Bacteria</taxon>
        <taxon>Bacillati</taxon>
        <taxon>Bacillota</taxon>
        <taxon>Bacilli</taxon>
        <taxon>Lactobacillales</taxon>
        <taxon>Lactobacillaceae</taxon>
        <taxon>Oenococcus</taxon>
    </lineage>
</organism>
<dbReference type="EMBL" id="AAUV01000001">
    <property type="protein sequence ID" value="EAV40090.1"/>
    <property type="molecule type" value="Genomic_DNA"/>
</dbReference>
<dbReference type="SUPFAM" id="SSF53850">
    <property type="entry name" value="Periplasmic binding protein-like II"/>
    <property type="match status" value="1"/>
</dbReference>
<accession>A0NHD8</accession>
<name>A0NHD8_OENOE</name>
<dbReference type="Pfam" id="PF01547">
    <property type="entry name" value="SBP_bac_1"/>
    <property type="match status" value="1"/>
</dbReference>
<dbReference type="Proteomes" id="UP000003346">
    <property type="component" value="Unassembled WGS sequence"/>
</dbReference>
<dbReference type="AlphaFoldDB" id="A0NHD8"/>
<protein>
    <submittedName>
        <fullName evidence="1">Sugar ABC transporter, sugar binding protein</fullName>
    </submittedName>
</protein>
<evidence type="ECO:0000313" key="2">
    <source>
        <dbReference type="Proteomes" id="UP000003346"/>
    </source>
</evidence>
<dbReference type="Gene3D" id="3.40.190.10">
    <property type="entry name" value="Periplasmic binding protein-like II"/>
    <property type="match status" value="1"/>
</dbReference>
<reference evidence="1 2" key="1">
    <citation type="submission" date="2006-11" db="EMBL/GenBank/DDBJ databases">
        <authorList>
            <consortium name="Laboratoire de Microbiologie (Universite Bourgogne)"/>
            <consortium name="GENOME Express"/>
            <consortium name="UMR Oenologie Ampelologie (Universite Bordeaux 2)"/>
            <person name="Guzzo J."/>
        </authorList>
    </citation>
    <scope>NUCLEOTIDE SEQUENCE [LARGE SCALE GENOMIC DNA]</scope>
    <source>
        <strain evidence="1 2">ATCC BAA-1163</strain>
    </source>
</reference>
<dbReference type="HOGENOM" id="CLU_1986299_0_0_9"/>
<dbReference type="InterPro" id="IPR006059">
    <property type="entry name" value="SBP"/>
</dbReference>
<evidence type="ECO:0000313" key="1">
    <source>
        <dbReference type="EMBL" id="EAV40090.1"/>
    </source>
</evidence>
<gene>
    <name evidence="1" type="ORF">OENOO_03001</name>
</gene>
<feature type="non-terminal residue" evidence="1">
    <location>
        <position position="126"/>
    </location>
</feature>
<proteinExistence type="predicted"/>
<comment type="caution">
    <text evidence="1">The sequence shown here is derived from an EMBL/GenBank/DDBJ whole genome shotgun (WGS) entry which is preliminary data.</text>
</comment>
<sequence>MNKTIKLVTGVLAFLILIAVTVSMFLTSGPNLNGKTVIQLFSTKTENAATYKELIKAFEKKYPSIEVQLSSPSSAATVLRTDLAKNSLPDVIAVGGDNNLVSLVSSEGLRNLAGQSYAKTTLSAYR</sequence>